<protein>
    <submittedName>
        <fullName evidence="2">Uncharacterized protein</fullName>
    </submittedName>
</protein>
<keyword evidence="3" id="KW-1185">Reference proteome</keyword>
<feature type="region of interest" description="Disordered" evidence="1">
    <location>
        <begin position="110"/>
        <end position="135"/>
    </location>
</feature>
<name>A0A9P4L4X5_9PLEO</name>
<feature type="region of interest" description="Disordered" evidence="1">
    <location>
        <begin position="560"/>
        <end position="591"/>
    </location>
</feature>
<accession>A0A9P4L4X5</accession>
<feature type="region of interest" description="Disordered" evidence="1">
    <location>
        <begin position="374"/>
        <end position="395"/>
    </location>
</feature>
<comment type="caution">
    <text evidence="2">The sequence shown here is derived from an EMBL/GenBank/DDBJ whole genome shotgun (WGS) entry which is preliminary data.</text>
</comment>
<reference evidence="2" key="1">
    <citation type="submission" date="2020-01" db="EMBL/GenBank/DDBJ databases">
        <authorList>
            <consortium name="DOE Joint Genome Institute"/>
            <person name="Haridas S."/>
            <person name="Albert R."/>
            <person name="Binder M."/>
            <person name="Bloem J."/>
            <person name="Labutti K."/>
            <person name="Salamov A."/>
            <person name="Andreopoulos B."/>
            <person name="Baker S.E."/>
            <person name="Barry K."/>
            <person name="Bills G."/>
            <person name="Bluhm B.H."/>
            <person name="Cannon C."/>
            <person name="Castanera R."/>
            <person name="Culley D.E."/>
            <person name="Daum C."/>
            <person name="Ezra D."/>
            <person name="Gonzalez J.B."/>
            <person name="Henrissat B."/>
            <person name="Kuo A."/>
            <person name="Liang C."/>
            <person name="Lipzen A."/>
            <person name="Lutzoni F."/>
            <person name="Magnuson J."/>
            <person name="Mondo S."/>
            <person name="Nolan M."/>
            <person name="Ohm R."/>
            <person name="Pangilinan J."/>
            <person name="Park H.-J."/>
            <person name="Ramirez L."/>
            <person name="Alfaro M."/>
            <person name="Sun H."/>
            <person name="Tritt A."/>
            <person name="Yoshinaga Y."/>
            <person name="Zwiers L.-H."/>
            <person name="Turgeon B.G."/>
            <person name="Goodwin S.B."/>
            <person name="Spatafora J.W."/>
            <person name="Crous P.W."/>
            <person name="Grigoriev I.V."/>
        </authorList>
    </citation>
    <scope>NUCLEOTIDE SEQUENCE</scope>
    <source>
        <strain evidence="2">CBS 394.84</strain>
    </source>
</reference>
<evidence type="ECO:0000313" key="3">
    <source>
        <dbReference type="Proteomes" id="UP000800039"/>
    </source>
</evidence>
<feature type="region of interest" description="Disordered" evidence="1">
    <location>
        <begin position="332"/>
        <end position="352"/>
    </location>
</feature>
<organism evidence="2 3">
    <name type="scientific">Cucurbitaria berberidis CBS 394.84</name>
    <dbReference type="NCBI Taxonomy" id="1168544"/>
    <lineage>
        <taxon>Eukaryota</taxon>
        <taxon>Fungi</taxon>
        <taxon>Dikarya</taxon>
        <taxon>Ascomycota</taxon>
        <taxon>Pezizomycotina</taxon>
        <taxon>Dothideomycetes</taxon>
        <taxon>Pleosporomycetidae</taxon>
        <taxon>Pleosporales</taxon>
        <taxon>Pleosporineae</taxon>
        <taxon>Cucurbitariaceae</taxon>
        <taxon>Cucurbitaria</taxon>
    </lineage>
</organism>
<proteinExistence type="predicted"/>
<dbReference type="RefSeq" id="XP_040784325.1">
    <property type="nucleotide sequence ID" value="XM_040927417.1"/>
</dbReference>
<feature type="compositionally biased region" description="Polar residues" evidence="1">
    <location>
        <begin position="382"/>
        <end position="394"/>
    </location>
</feature>
<evidence type="ECO:0000256" key="1">
    <source>
        <dbReference type="SAM" id="MobiDB-lite"/>
    </source>
</evidence>
<feature type="compositionally biased region" description="Polar residues" evidence="1">
    <location>
        <begin position="160"/>
        <end position="173"/>
    </location>
</feature>
<feature type="compositionally biased region" description="Polar residues" evidence="1">
    <location>
        <begin position="560"/>
        <end position="570"/>
    </location>
</feature>
<gene>
    <name evidence="2" type="ORF">K460DRAFT_255598</name>
</gene>
<evidence type="ECO:0000313" key="2">
    <source>
        <dbReference type="EMBL" id="KAF1841762.1"/>
    </source>
</evidence>
<dbReference type="Proteomes" id="UP000800039">
    <property type="component" value="Unassembled WGS sequence"/>
</dbReference>
<dbReference type="AlphaFoldDB" id="A0A9P4L4X5"/>
<feature type="non-terminal residue" evidence="2">
    <location>
        <position position="657"/>
    </location>
</feature>
<sequence length="657" mass="72324">MATNAPYYQMHAGQFINATNSTNAAQPQFVPEDDEYDLSAATPTAAATAVVASSTEHYNPSQHTEYSARQTSADNTLEENHNLVELLEAATTARQAAQAMNVDISVASSTAAQAKGKRKRVSSSPAENPLYPEDEAISTKRRRLEMPTDTLFQEGDRNVRVNSKKASVPPTSESLLDDARAAGVHSAAALFRHSSERTSRKYTRPPMSKLFMSLQLSPENFLQLQAQAKAYMLDSAHPERQNCVGNRGKGDTDMVKLRLFNCVRNFLDDQVGEQFFGEHVKKPGEKEATEAAHALGEEKTSGAEARLAWPRDGNKIIGLVTPLMRRMVTNERQRQYAMETRKGGAKKKERDDSLEVIAQQANSNSRLDTEQLQPAFDPTFDQPPQLSQLASPSLPNDVMSKLGSLPGRYRNHPDRDRTTLAEAEARTTNPARVKLPTDGPAEHHLSHINIFLTLAPRGSRPIIKLDETRITLKPPQKHLAWYEWDDFLQHVIDLLQAAKAKFPEVRERLVFQEGRIGAENLRGLAVAANALSNETANGEDAALGLAPPPEGHHRPISQISQEVEPSTSGEATPANPDASFPENALSAPPPPPVPVVKDDADTDTNIKLLPRYIIKTIGPDGWKIIGNAKEWYDMLLEMAFAVWADGVCNVLVELVDL</sequence>
<dbReference type="EMBL" id="ML976618">
    <property type="protein sequence ID" value="KAF1841762.1"/>
    <property type="molecule type" value="Genomic_DNA"/>
</dbReference>
<dbReference type="OrthoDB" id="5373017at2759"/>
<dbReference type="GeneID" id="63844670"/>
<feature type="region of interest" description="Disordered" evidence="1">
    <location>
        <begin position="154"/>
        <end position="173"/>
    </location>
</feature>